<dbReference type="EMBL" id="CP004886">
    <property type="protein sequence ID" value="AGL25034.1"/>
    <property type="molecule type" value="Genomic_DNA"/>
</dbReference>
<feature type="compositionally biased region" description="Polar residues" evidence="1">
    <location>
        <begin position="113"/>
        <end position="142"/>
    </location>
</feature>
<dbReference type="KEGG" id="mtuh:I917_24435"/>
<reference evidence="2 3" key="1">
    <citation type="journal article" date="2013" name="Genome Announc.">
        <title>Whole-Genome Sequences of Four Clinical Isolates of Mycobacterium tuberculosis from Tamil Nadu, South India.</title>
        <authorList>
            <person name="Narayanan S."/>
            <person name="Deshpande U."/>
        </authorList>
    </citation>
    <scope>NUCLEOTIDE SEQUENCE [LARGE SCALE GENOMIC DNA]</scope>
    <source>
        <strain evidence="2 3">Haarlem/NITR202</strain>
    </source>
</reference>
<dbReference type="BioCyc" id="MTUB1304279:G13AB-3303-MONOMER"/>
<evidence type="ECO:0000313" key="2">
    <source>
        <dbReference type="EMBL" id="AGL25034.1"/>
    </source>
</evidence>
<feature type="compositionally biased region" description="Low complexity" evidence="1">
    <location>
        <begin position="11"/>
        <end position="23"/>
    </location>
</feature>
<feature type="compositionally biased region" description="Low complexity" evidence="1">
    <location>
        <begin position="84"/>
        <end position="94"/>
    </location>
</feature>
<evidence type="ECO:0000313" key="3">
    <source>
        <dbReference type="Proteomes" id="UP000013563"/>
    </source>
</evidence>
<accession>R4M078</accession>
<dbReference type="Proteomes" id="UP000013563">
    <property type="component" value="Chromosome"/>
</dbReference>
<proteinExistence type="predicted"/>
<name>R4M078_MYCTX</name>
<feature type="region of interest" description="Disordered" evidence="1">
    <location>
        <begin position="52"/>
        <end position="142"/>
    </location>
</feature>
<organism evidence="2 3">
    <name type="scientific">Mycobacterium tuberculosis str. Haarlem/NITR202</name>
    <dbReference type="NCBI Taxonomy" id="1304279"/>
    <lineage>
        <taxon>Bacteria</taxon>
        <taxon>Bacillati</taxon>
        <taxon>Actinomycetota</taxon>
        <taxon>Actinomycetes</taxon>
        <taxon>Mycobacteriales</taxon>
        <taxon>Mycobacteriaceae</taxon>
        <taxon>Mycobacterium</taxon>
        <taxon>Mycobacterium tuberculosis complex</taxon>
    </lineage>
</organism>
<evidence type="ECO:0000256" key="1">
    <source>
        <dbReference type="SAM" id="MobiDB-lite"/>
    </source>
</evidence>
<dbReference type="HOGENOM" id="CLU_1813711_0_0_11"/>
<dbReference type="AlphaFoldDB" id="R4M078"/>
<protein>
    <submittedName>
        <fullName evidence="2">Uncharacterized protein</fullName>
    </submittedName>
</protein>
<feature type="region of interest" description="Disordered" evidence="1">
    <location>
        <begin position="1"/>
        <end position="25"/>
    </location>
</feature>
<sequence>MANPAAAQMISTSGLTTTSTAPTNPARAGVKLANARIQPGISVWRCRVSHRSTPNTISADPRTTRSQDAQAGDVVLKPPSAPEAATKTAVTTAKPNSQPPRKARLLGRGCGECTTSTAGITDNGESAMTNASGTSPVSTETQ</sequence>
<gene>
    <name evidence="2" type="ORF">I917_24435</name>
</gene>